<dbReference type="EMBL" id="ADVK01000055">
    <property type="protein sequence ID" value="EFG94497.1"/>
    <property type="molecule type" value="Genomic_DNA"/>
</dbReference>
<organism evidence="2 3">
    <name type="scientific">Fusobacterium nucleatum subsp. nucleatum (strain ATCC 23726 / VPI 4351)</name>
    <dbReference type="NCBI Taxonomy" id="525283"/>
    <lineage>
        <taxon>Bacteria</taxon>
        <taxon>Fusobacteriati</taxon>
        <taxon>Fusobacteriota</taxon>
        <taxon>Fusobacteriia</taxon>
        <taxon>Fusobacteriales</taxon>
        <taxon>Fusobacteriaceae</taxon>
        <taxon>Fusobacterium</taxon>
    </lineage>
</organism>
<protein>
    <recommendedName>
        <fullName evidence="4">V-type sodium ATP synthase subunit G</fullName>
    </recommendedName>
</protein>
<evidence type="ECO:0000256" key="1">
    <source>
        <dbReference type="SAM" id="Coils"/>
    </source>
</evidence>
<dbReference type="Proteomes" id="UP000003643">
    <property type="component" value="Unassembled WGS sequence"/>
</dbReference>
<reference evidence="2 3" key="1">
    <citation type="submission" date="2010-04" db="EMBL/GenBank/DDBJ databases">
        <authorList>
            <person name="Qin X."/>
            <person name="Bachman B."/>
            <person name="Battles P."/>
            <person name="Bell A."/>
            <person name="Bess C."/>
            <person name="Bickham C."/>
            <person name="Chaboub L."/>
            <person name="Chen D."/>
            <person name="Coyle M."/>
            <person name="Deiros D.R."/>
            <person name="Dinh H."/>
            <person name="Forbes L."/>
            <person name="Fowler G."/>
            <person name="Francisco L."/>
            <person name="Fu Q."/>
            <person name="Gubbala S."/>
            <person name="Hale W."/>
            <person name="Han Y."/>
            <person name="Hemphill L."/>
            <person name="Highlander S.K."/>
            <person name="Hirani K."/>
            <person name="Hogues M."/>
            <person name="Jackson L."/>
            <person name="Jakkamsetti A."/>
            <person name="Javaid M."/>
            <person name="Jiang H."/>
            <person name="Korchina V."/>
            <person name="Kovar C."/>
            <person name="Lara F."/>
            <person name="Lee S."/>
            <person name="Mata R."/>
            <person name="Mathew T."/>
            <person name="Moen C."/>
            <person name="Morales K."/>
            <person name="Munidasa M."/>
            <person name="Nazareth L."/>
            <person name="Ngo R."/>
            <person name="Nguyen L."/>
            <person name="Okwuonu G."/>
            <person name="Ongeri F."/>
            <person name="Patil S."/>
            <person name="Petrosino J."/>
            <person name="Pham C."/>
            <person name="Pham P."/>
            <person name="Pu L.-L."/>
            <person name="Puazo M."/>
            <person name="Raj R."/>
            <person name="Reid J."/>
            <person name="Rouhana J."/>
            <person name="Saada N."/>
            <person name="Shang Y."/>
            <person name="Simmons D."/>
            <person name="Thornton R."/>
            <person name="Warren J."/>
            <person name="Weissenberger G."/>
            <person name="Zhang J."/>
            <person name="Zhang L."/>
            <person name="Zhou C."/>
            <person name="Zhu D."/>
            <person name="Muzny D."/>
            <person name="Worley K."/>
            <person name="Gibbs R."/>
        </authorList>
    </citation>
    <scope>NUCLEOTIDE SEQUENCE [LARGE SCALE GENOMIC DNA]</scope>
    <source>
        <strain evidence="3">ATCC 23726 / VPI 4351</strain>
    </source>
</reference>
<comment type="caution">
    <text evidence="2">The sequence shown here is derived from an EMBL/GenBank/DDBJ whole genome shotgun (WGS) entry which is preliminary data.</text>
</comment>
<dbReference type="AlphaFoldDB" id="D5RFN3"/>
<sequence>MEVMNLATDAILKVKDAELKAKEILEKAYKDVSILKEEVKEKVKKSYEEAIKNAEKEAEELKLKYKNEGEAIAMPIFESAQRKVSSIKDIDEDKLKSVVDMIVERIVNSNGNS</sequence>
<name>D5RFN3_FUSN2</name>
<evidence type="ECO:0000313" key="3">
    <source>
        <dbReference type="Proteomes" id="UP000003643"/>
    </source>
</evidence>
<feature type="coiled-coil region" evidence="1">
    <location>
        <begin position="22"/>
        <end position="71"/>
    </location>
</feature>
<proteinExistence type="predicted"/>
<accession>D5RFN3</accession>
<evidence type="ECO:0008006" key="4">
    <source>
        <dbReference type="Google" id="ProtNLM"/>
    </source>
</evidence>
<evidence type="ECO:0000313" key="2">
    <source>
        <dbReference type="EMBL" id="EFG94497.1"/>
    </source>
</evidence>
<dbReference type="Gene3D" id="1.20.5.2950">
    <property type="match status" value="1"/>
</dbReference>
<keyword evidence="1" id="KW-0175">Coiled coil</keyword>
<gene>
    <name evidence="2" type="ORF">HMPREF0397_2018</name>
</gene>